<feature type="signal peptide" evidence="1">
    <location>
        <begin position="1"/>
        <end position="19"/>
    </location>
</feature>
<dbReference type="Proteomes" id="UP001238496">
    <property type="component" value="Unassembled WGS sequence"/>
</dbReference>
<dbReference type="RefSeq" id="WP_307369327.1">
    <property type="nucleotide sequence ID" value="NZ_JAUSUW010000002.1"/>
</dbReference>
<comment type="caution">
    <text evidence="2">The sequence shown here is derived from an EMBL/GenBank/DDBJ whole genome shotgun (WGS) entry which is preliminary data.</text>
</comment>
<proteinExistence type="predicted"/>
<protein>
    <submittedName>
        <fullName evidence="2">Uncharacterized protein</fullName>
    </submittedName>
</protein>
<keyword evidence="3" id="KW-1185">Reference proteome</keyword>
<keyword evidence="1" id="KW-0732">Signal</keyword>
<evidence type="ECO:0000256" key="1">
    <source>
        <dbReference type="SAM" id="SignalP"/>
    </source>
</evidence>
<organism evidence="2 3">
    <name type="scientific">Peteryoungia aggregata LMG 23059</name>
    <dbReference type="NCBI Taxonomy" id="1368425"/>
    <lineage>
        <taxon>Bacteria</taxon>
        <taxon>Pseudomonadati</taxon>
        <taxon>Pseudomonadota</taxon>
        <taxon>Alphaproteobacteria</taxon>
        <taxon>Hyphomicrobiales</taxon>
        <taxon>Rhizobiaceae</taxon>
        <taxon>Peteryoungia</taxon>
    </lineage>
</organism>
<gene>
    <name evidence="2" type="ORF">J2045_000636</name>
</gene>
<reference evidence="2 3" key="1">
    <citation type="submission" date="2023-07" db="EMBL/GenBank/DDBJ databases">
        <title>Genomic Encyclopedia of Type Strains, Phase IV (KMG-IV): sequencing the most valuable type-strain genomes for metagenomic binning, comparative biology and taxonomic classification.</title>
        <authorList>
            <person name="Goeker M."/>
        </authorList>
    </citation>
    <scope>NUCLEOTIDE SEQUENCE [LARGE SCALE GENOMIC DNA]</scope>
    <source>
        <strain evidence="2 3">DSM 1111</strain>
    </source>
</reference>
<evidence type="ECO:0000313" key="3">
    <source>
        <dbReference type="Proteomes" id="UP001238496"/>
    </source>
</evidence>
<evidence type="ECO:0000313" key="2">
    <source>
        <dbReference type="EMBL" id="MDQ0419623.1"/>
    </source>
</evidence>
<dbReference type="EMBL" id="JAUSUW010000002">
    <property type="protein sequence ID" value="MDQ0419623.1"/>
    <property type="molecule type" value="Genomic_DNA"/>
</dbReference>
<name>A0ABU0G2X4_9HYPH</name>
<accession>A0ABU0G2X4</accession>
<feature type="chain" id="PRO_5046119169" evidence="1">
    <location>
        <begin position="20"/>
        <end position="151"/>
    </location>
</feature>
<sequence length="151" mass="16117">MIRSTALLFCAALAAATFATSSARSDEASVDQQIESLLGDAADYKELFYAFKVALEEGKSDIVVSLVSYPLTANIDGEETTYASEQELLDAYDSVFTETIVEAVSNQEYGDLFVNSEGVMIGNGEVWISGICEDSACTSAQPRIAVIQSGN</sequence>